<comment type="caution">
    <text evidence="2">The sequence shown here is derived from an EMBL/GenBank/DDBJ whole genome shotgun (WGS) entry which is preliminary data.</text>
</comment>
<name>A0AB34FHG3_9HYPO</name>
<feature type="region of interest" description="Disordered" evidence="1">
    <location>
        <begin position="30"/>
        <end position="63"/>
    </location>
</feature>
<reference evidence="2" key="1">
    <citation type="submission" date="2023-01" db="EMBL/GenBank/DDBJ databases">
        <title>The growth and conidiation of Purpureocillium lavendulum are regulated by nitrogen source and histone H3K14 acetylation.</title>
        <authorList>
            <person name="Tang P."/>
            <person name="Han J."/>
            <person name="Zhang C."/>
            <person name="Tang P."/>
            <person name="Qi F."/>
            <person name="Zhang K."/>
            <person name="Liang L."/>
        </authorList>
    </citation>
    <scope>NUCLEOTIDE SEQUENCE</scope>
    <source>
        <strain evidence="2">YMF1.00683</strain>
    </source>
</reference>
<organism evidence="2 3">
    <name type="scientific">Purpureocillium lavendulum</name>
    <dbReference type="NCBI Taxonomy" id="1247861"/>
    <lineage>
        <taxon>Eukaryota</taxon>
        <taxon>Fungi</taxon>
        <taxon>Dikarya</taxon>
        <taxon>Ascomycota</taxon>
        <taxon>Pezizomycotina</taxon>
        <taxon>Sordariomycetes</taxon>
        <taxon>Hypocreomycetidae</taxon>
        <taxon>Hypocreales</taxon>
        <taxon>Ophiocordycipitaceae</taxon>
        <taxon>Purpureocillium</taxon>
    </lineage>
</organism>
<keyword evidence="3" id="KW-1185">Reference proteome</keyword>
<sequence length="76" mass="8057">MLWQGTGHTPKDCTRTCTYETPGKEMLQDLRGMQPSPVSSGVVAPTSPQRELPDGSSSLPGHAQIVGAVPLQVMPL</sequence>
<dbReference type="EMBL" id="JAQHRD010000008">
    <property type="protein sequence ID" value="KAJ6438623.1"/>
    <property type="molecule type" value="Genomic_DNA"/>
</dbReference>
<gene>
    <name evidence="2" type="ORF">O9K51_09218</name>
</gene>
<dbReference type="AlphaFoldDB" id="A0AB34FHG3"/>
<evidence type="ECO:0000313" key="2">
    <source>
        <dbReference type="EMBL" id="KAJ6438623.1"/>
    </source>
</evidence>
<evidence type="ECO:0000313" key="3">
    <source>
        <dbReference type="Proteomes" id="UP001163105"/>
    </source>
</evidence>
<protein>
    <submittedName>
        <fullName evidence="2">Uncharacterized protein</fullName>
    </submittedName>
</protein>
<proteinExistence type="predicted"/>
<evidence type="ECO:0000256" key="1">
    <source>
        <dbReference type="SAM" id="MobiDB-lite"/>
    </source>
</evidence>
<accession>A0AB34FHG3</accession>
<dbReference type="Proteomes" id="UP001163105">
    <property type="component" value="Unassembled WGS sequence"/>
</dbReference>